<evidence type="ECO:0000256" key="3">
    <source>
        <dbReference type="ARBA" id="ARBA00022692"/>
    </source>
</evidence>
<evidence type="ECO:0000256" key="6">
    <source>
        <dbReference type="ARBA" id="ARBA00023136"/>
    </source>
</evidence>
<feature type="transmembrane region" description="Helical" evidence="7">
    <location>
        <begin position="148"/>
        <end position="167"/>
    </location>
</feature>
<keyword evidence="3 7" id="KW-0812">Transmembrane</keyword>
<dbReference type="InterPro" id="IPR035952">
    <property type="entry name" value="Rhomboid-like_sf"/>
</dbReference>
<name>A0A9P4SFB7_9PEZI</name>
<reference evidence="9" key="1">
    <citation type="journal article" date="2020" name="Stud. Mycol.">
        <title>101 Dothideomycetes genomes: a test case for predicting lifestyles and emergence of pathogens.</title>
        <authorList>
            <person name="Haridas S."/>
            <person name="Albert R."/>
            <person name="Binder M."/>
            <person name="Bloem J."/>
            <person name="Labutti K."/>
            <person name="Salamov A."/>
            <person name="Andreopoulos B."/>
            <person name="Baker S."/>
            <person name="Barry K."/>
            <person name="Bills G."/>
            <person name="Bluhm B."/>
            <person name="Cannon C."/>
            <person name="Castanera R."/>
            <person name="Culley D."/>
            <person name="Daum C."/>
            <person name="Ezra D."/>
            <person name="Gonzalez J."/>
            <person name="Henrissat B."/>
            <person name="Kuo A."/>
            <person name="Liang C."/>
            <person name="Lipzen A."/>
            <person name="Lutzoni F."/>
            <person name="Magnuson J."/>
            <person name="Mondo S."/>
            <person name="Nolan M."/>
            <person name="Ohm R."/>
            <person name="Pangilinan J."/>
            <person name="Park H.-J."/>
            <person name="Ramirez L."/>
            <person name="Alfaro M."/>
            <person name="Sun H."/>
            <person name="Tritt A."/>
            <person name="Yoshinaga Y."/>
            <person name="Zwiers L.-H."/>
            <person name="Turgeon B."/>
            <person name="Goodwin S."/>
            <person name="Spatafora J."/>
            <person name="Crous P."/>
            <person name="Grigoriev I."/>
        </authorList>
    </citation>
    <scope>NUCLEOTIDE SEQUENCE</scope>
    <source>
        <strain evidence="9">CBS 101060</strain>
    </source>
</reference>
<dbReference type="InterPro" id="IPR007599">
    <property type="entry name" value="DER1"/>
</dbReference>
<accession>A0A9P4SFB7</accession>
<comment type="caution">
    <text evidence="7">Lacks conserved residue(s) required for the propagation of feature annotation.</text>
</comment>
<evidence type="ECO:0000256" key="4">
    <source>
        <dbReference type="ARBA" id="ARBA00022824"/>
    </source>
</evidence>
<evidence type="ECO:0000256" key="7">
    <source>
        <dbReference type="RuleBase" id="RU363059"/>
    </source>
</evidence>
<comment type="subcellular location">
    <subcellularLocation>
        <location evidence="1 7">Endoplasmic reticulum membrane</location>
        <topology evidence="1 7">Multi-pass membrane protein</topology>
    </subcellularLocation>
</comment>
<evidence type="ECO:0000256" key="5">
    <source>
        <dbReference type="ARBA" id="ARBA00022989"/>
    </source>
</evidence>
<dbReference type="PANTHER" id="PTHR11009">
    <property type="entry name" value="DER1-LIKE PROTEIN, DERLIN"/>
    <property type="match status" value="1"/>
</dbReference>
<dbReference type="GO" id="GO:0006950">
    <property type="term" value="P:response to stress"/>
    <property type="evidence" value="ECO:0007669"/>
    <property type="project" value="UniProtKB-ARBA"/>
</dbReference>
<gene>
    <name evidence="9" type="ORF">M501DRAFT_558873</name>
</gene>
<dbReference type="EMBL" id="MU006091">
    <property type="protein sequence ID" value="KAF2841495.1"/>
    <property type="molecule type" value="Genomic_DNA"/>
</dbReference>
<dbReference type="GO" id="GO:0005789">
    <property type="term" value="C:endoplasmic reticulum membrane"/>
    <property type="evidence" value="ECO:0007669"/>
    <property type="project" value="UniProtKB-SubCell"/>
</dbReference>
<dbReference type="Pfam" id="PF04511">
    <property type="entry name" value="DER1"/>
    <property type="match status" value="1"/>
</dbReference>
<evidence type="ECO:0000313" key="10">
    <source>
        <dbReference type="Proteomes" id="UP000799429"/>
    </source>
</evidence>
<protein>
    <recommendedName>
        <fullName evidence="7">Derlin</fullName>
    </recommendedName>
</protein>
<feature type="compositionally biased region" description="Gly residues" evidence="8">
    <location>
        <begin position="259"/>
        <end position="268"/>
    </location>
</feature>
<comment type="caution">
    <text evidence="9">The sequence shown here is derived from an EMBL/GenBank/DDBJ whole genome shotgun (WGS) entry which is preliminary data.</text>
</comment>
<keyword evidence="4 7" id="KW-0256">Endoplasmic reticulum</keyword>
<proteinExistence type="inferred from homology"/>
<evidence type="ECO:0000313" key="9">
    <source>
        <dbReference type="EMBL" id="KAF2841495.1"/>
    </source>
</evidence>
<dbReference type="SUPFAM" id="SSF144091">
    <property type="entry name" value="Rhomboid-like"/>
    <property type="match status" value="1"/>
</dbReference>
<sequence>MDAFWAAPPISRTIAAAAFALSLLVHTDNLDIYRVIFISQTLFQIPPHVWRLFTSFLITGPKLSIILDPYFLFNYGSALEKSSPRFTGPGDFFTYVVFCSVMILLIDGYILGAFFFMHPLLMAFCYTYAQDEPNRQVNYFFITLPAKLLPYAMLFVTFIMAGTGAVYHELVGLFVGHLHDFLTRTWPNLGGGRNLLRTPNFVKPWFGEGQPRVTDAGTAYPARGPPSARVESRPNVGGSGSWTSGFRGLSGSGNNFGNAGPGRRLGGE</sequence>
<dbReference type="Proteomes" id="UP000799429">
    <property type="component" value="Unassembled WGS sequence"/>
</dbReference>
<evidence type="ECO:0000256" key="1">
    <source>
        <dbReference type="ARBA" id="ARBA00004477"/>
    </source>
</evidence>
<comment type="similarity">
    <text evidence="2 7">Belongs to the derlin family.</text>
</comment>
<dbReference type="AlphaFoldDB" id="A0A9P4SFB7"/>
<keyword evidence="5 7" id="KW-1133">Transmembrane helix</keyword>
<feature type="transmembrane region" description="Helical" evidence="7">
    <location>
        <begin position="92"/>
        <end position="117"/>
    </location>
</feature>
<keyword evidence="6 7" id="KW-0472">Membrane</keyword>
<feature type="transmembrane region" description="Helical" evidence="7">
    <location>
        <begin position="51"/>
        <end position="71"/>
    </location>
</feature>
<evidence type="ECO:0000256" key="2">
    <source>
        <dbReference type="ARBA" id="ARBA00008917"/>
    </source>
</evidence>
<feature type="region of interest" description="Disordered" evidence="8">
    <location>
        <begin position="217"/>
        <end position="268"/>
    </location>
</feature>
<keyword evidence="10" id="KW-1185">Reference proteome</keyword>
<comment type="function">
    <text evidence="7">May be involved in the degradation of misfolded endoplasmic reticulum (ER) luminal proteins.</text>
</comment>
<dbReference type="OrthoDB" id="19102at2759"/>
<organism evidence="9 10">
    <name type="scientific">Patellaria atrata CBS 101060</name>
    <dbReference type="NCBI Taxonomy" id="1346257"/>
    <lineage>
        <taxon>Eukaryota</taxon>
        <taxon>Fungi</taxon>
        <taxon>Dikarya</taxon>
        <taxon>Ascomycota</taxon>
        <taxon>Pezizomycotina</taxon>
        <taxon>Dothideomycetes</taxon>
        <taxon>Dothideomycetes incertae sedis</taxon>
        <taxon>Patellariales</taxon>
        <taxon>Patellariaceae</taxon>
        <taxon>Patellaria</taxon>
    </lineage>
</organism>
<evidence type="ECO:0000256" key="8">
    <source>
        <dbReference type="SAM" id="MobiDB-lite"/>
    </source>
</evidence>